<dbReference type="Proteomes" id="UP000552097">
    <property type="component" value="Unassembled WGS sequence"/>
</dbReference>
<keyword evidence="3" id="KW-0274">FAD</keyword>
<feature type="domain" description="FAD-binding" evidence="5">
    <location>
        <begin position="37"/>
        <end position="103"/>
    </location>
</feature>
<comment type="caution">
    <text evidence="6">The sequence shown here is derived from an EMBL/GenBank/DDBJ whole genome shotgun (WGS) entry which is preliminary data.</text>
</comment>
<sequence>MSSRFADWPDPIPALLAATPEGGVIRHDIYHLPPLATYVRGRVALLGDAAHAMDPMLGQGACQALEDAVVLAACLDETPDVESALARYDGLRGPRTRAVVRRSARLGAVAQWSWPPAVWARDLGARVVPASVTLRSMASVLDWTPPRGSGEGV</sequence>
<dbReference type="PANTHER" id="PTHR46496">
    <property type="match status" value="1"/>
</dbReference>
<dbReference type="InterPro" id="IPR002938">
    <property type="entry name" value="FAD-bd"/>
</dbReference>
<evidence type="ECO:0000256" key="3">
    <source>
        <dbReference type="ARBA" id="ARBA00022827"/>
    </source>
</evidence>
<keyword evidence="2" id="KW-0285">Flavoprotein</keyword>
<dbReference type="RefSeq" id="WP_221483444.1">
    <property type="nucleotide sequence ID" value="NZ_JACHMO010000001.1"/>
</dbReference>
<reference evidence="6 7" key="1">
    <citation type="submission" date="2020-08" db="EMBL/GenBank/DDBJ databases">
        <title>Sequencing the genomes of 1000 actinobacteria strains.</title>
        <authorList>
            <person name="Klenk H.-P."/>
        </authorList>
    </citation>
    <scope>NUCLEOTIDE SEQUENCE [LARGE SCALE GENOMIC DNA]</scope>
    <source>
        <strain evidence="6 7">DSM 45486</strain>
    </source>
</reference>
<dbReference type="SUPFAM" id="SSF51905">
    <property type="entry name" value="FAD/NAD(P)-binding domain"/>
    <property type="match status" value="1"/>
</dbReference>
<dbReference type="PANTHER" id="PTHR46496:SF1">
    <property type="entry name" value="ZEAXANTHIN EPOXIDASE, CHLOROPLASTIC"/>
    <property type="match status" value="1"/>
</dbReference>
<evidence type="ECO:0000256" key="4">
    <source>
        <dbReference type="ARBA" id="ARBA00023002"/>
    </source>
</evidence>
<gene>
    <name evidence="6" type="ORF">F4560_002150</name>
</gene>
<evidence type="ECO:0000256" key="1">
    <source>
        <dbReference type="ARBA" id="ARBA00001974"/>
    </source>
</evidence>
<evidence type="ECO:0000256" key="2">
    <source>
        <dbReference type="ARBA" id="ARBA00022630"/>
    </source>
</evidence>
<evidence type="ECO:0000313" key="7">
    <source>
        <dbReference type="Proteomes" id="UP000552097"/>
    </source>
</evidence>
<accession>A0A7W9HHF0</accession>
<dbReference type="PRINTS" id="PR00420">
    <property type="entry name" value="RNGMNOXGNASE"/>
</dbReference>
<dbReference type="GO" id="GO:0071949">
    <property type="term" value="F:FAD binding"/>
    <property type="evidence" value="ECO:0007669"/>
    <property type="project" value="InterPro"/>
</dbReference>
<evidence type="ECO:0000259" key="5">
    <source>
        <dbReference type="Pfam" id="PF01494"/>
    </source>
</evidence>
<keyword evidence="7" id="KW-1185">Reference proteome</keyword>
<name>A0A7W9HHF0_9PSEU</name>
<dbReference type="Pfam" id="PF01494">
    <property type="entry name" value="FAD_binding_3"/>
    <property type="match status" value="1"/>
</dbReference>
<dbReference type="GO" id="GO:0016491">
    <property type="term" value="F:oxidoreductase activity"/>
    <property type="evidence" value="ECO:0007669"/>
    <property type="project" value="UniProtKB-KW"/>
</dbReference>
<protein>
    <submittedName>
        <fullName evidence="6">2-polyprenyl-6-methoxyphenol hydroxylase-like FAD-dependent oxidoreductase</fullName>
    </submittedName>
</protein>
<evidence type="ECO:0000313" key="6">
    <source>
        <dbReference type="EMBL" id="MBB5802382.1"/>
    </source>
</evidence>
<comment type="cofactor">
    <cofactor evidence="1">
        <name>FAD</name>
        <dbReference type="ChEBI" id="CHEBI:57692"/>
    </cofactor>
</comment>
<dbReference type="AlphaFoldDB" id="A0A7W9HHF0"/>
<proteinExistence type="predicted"/>
<dbReference type="InterPro" id="IPR036188">
    <property type="entry name" value="FAD/NAD-bd_sf"/>
</dbReference>
<keyword evidence="4" id="KW-0560">Oxidoreductase</keyword>
<dbReference type="Gene3D" id="3.50.50.60">
    <property type="entry name" value="FAD/NAD(P)-binding domain"/>
    <property type="match status" value="1"/>
</dbReference>
<dbReference type="EMBL" id="JACHMO010000001">
    <property type="protein sequence ID" value="MBB5802382.1"/>
    <property type="molecule type" value="Genomic_DNA"/>
</dbReference>
<organism evidence="6 7">
    <name type="scientific">Saccharothrix ecbatanensis</name>
    <dbReference type="NCBI Taxonomy" id="1105145"/>
    <lineage>
        <taxon>Bacteria</taxon>
        <taxon>Bacillati</taxon>
        <taxon>Actinomycetota</taxon>
        <taxon>Actinomycetes</taxon>
        <taxon>Pseudonocardiales</taxon>
        <taxon>Pseudonocardiaceae</taxon>
        <taxon>Saccharothrix</taxon>
    </lineage>
</organism>